<evidence type="ECO:0000256" key="2">
    <source>
        <dbReference type="SAM" id="Phobius"/>
    </source>
</evidence>
<feature type="transmembrane region" description="Helical" evidence="2">
    <location>
        <begin position="355"/>
        <end position="372"/>
    </location>
</feature>
<feature type="compositionally biased region" description="Basic and acidic residues" evidence="1">
    <location>
        <begin position="419"/>
        <end position="428"/>
    </location>
</feature>
<dbReference type="AlphaFoldDB" id="A0A7S2RJT3"/>
<accession>A0A7S2RJT3</accession>
<keyword evidence="2" id="KW-1133">Transmembrane helix</keyword>
<feature type="transmembrane region" description="Helical" evidence="2">
    <location>
        <begin position="384"/>
        <end position="402"/>
    </location>
</feature>
<sequence length="444" mass="48577">MSATEDQPEPTNRALAFTLAAGMIVFGTASTELSKIQFETKSHGVDSCDADDDDEAHTKDCYFDKPYFNTLIMKFGMSLCYFLYLFDRRQRTKKLETKTLKMDDGSTALMASTDLDDPTTRTVVAAGDSGADDQEVPFSVILRIIIPAFTDLVQTVLAMGGLLFVDPSIYQMCRGSVVIFSAILSVFWLGRRLECRHIIAVGMVLLAILMVGLAGIEDAEAADDDDGGGSSVLLVIIGLLLIIVGQFIGAIQFILEEELMTKLGCPPLLLVAWEGIWGLTIMFILYIPLYYTPADGGDASVIWHENVFDAVVQISNSPLLIATSVISVFVLLTYNVVGNLITKYLNAVARSMLEACRTIGVWTVGLMIYYVGGNQNIGEAWTNWSYLELGGFFFLVYGTLAYKDIVPINPLDLFRKPADKAPGAREEADAGAGDYRAAPEVEEF</sequence>
<dbReference type="InterPro" id="IPR037185">
    <property type="entry name" value="EmrE-like"/>
</dbReference>
<gene>
    <name evidence="3" type="ORF">RMAR1173_LOCUS4931</name>
</gene>
<name>A0A7S2RJT3_9STRA</name>
<evidence type="ECO:0000256" key="1">
    <source>
        <dbReference type="SAM" id="MobiDB-lite"/>
    </source>
</evidence>
<feature type="transmembrane region" description="Helical" evidence="2">
    <location>
        <begin position="228"/>
        <end position="255"/>
    </location>
</feature>
<keyword evidence="2" id="KW-0472">Membrane</keyword>
<keyword evidence="2" id="KW-0812">Transmembrane</keyword>
<dbReference type="EMBL" id="HBHJ01007676">
    <property type="protein sequence ID" value="CAD9672189.1"/>
    <property type="molecule type" value="Transcribed_RNA"/>
</dbReference>
<dbReference type="PANTHER" id="PTHR13146">
    <property type="match status" value="1"/>
</dbReference>
<dbReference type="GO" id="GO:0016020">
    <property type="term" value="C:membrane"/>
    <property type="evidence" value="ECO:0007669"/>
    <property type="project" value="TreeGrafter"/>
</dbReference>
<feature type="transmembrane region" description="Helical" evidence="2">
    <location>
        <begin position="140"/>
        <end position="163"/>
    </location>
</feature>
<protein>
    <recommendedName>
        <fullName evidence="4">EamA domain-containing protein</fullName>
    </recommendedName>
</protein>
<evidence type="ECO:0000313" key="3">
    <source>
        <dbReference type="EMBL" id="CAD9672189.1"/>
    </source>
</evidence>
<dbReference type="SUPFAM" id="SSF103481">
    <property type="entry name" value="Multidrug resistance efflux transporter EmrE"/>
    <property type="match status" value="1"/>
</dbReference>
<evidence type="ECO:0008006" key="4">
    <source>
        <dbReference type="Google" id="ProtNLM"/>
    </source>
</evidence>
<feature type="transmembrane region" description="Helical" evidence="2">
    <location>
        <begin position="267"/>
        <end position="291"/>
    </location>
</feature>
<feature type="region of interest" description="Disordered" evidence="1">
    <location>
        <begin position="419"/>
        <end position="444"/>
    </location>
</feature>
<feature type="transmembrane region" description="Helical" evidence="2">
    <location>
        <begin position="169"/>
        <end position="190"/>
    </location>
</feature>
<feature type="transmembrane region" description="Helical" evidence="2">
    <location>
        <begin position="311"/>
        <end position="334"/>
    </location>
</feature>
<feature type="transmembrane region" description="Helical" evidence="2">
    <location>
        <begin position="67"/>
        <end position="86"/>
    </location>
</feature>
<reference evidence="3" key="1">
    <citation type="submission" date="2021-01" db="EMBL/GenBank/DDBJ databases">
        <authorList>
            <person name="Corre E."/>
            <person name="Pelletier E."/>
            <person name="Niang G."/>
            <person name="Scheremetjew M."/>
            <person name="Finn R."/>
            <person name="Kale V."/>
            <person name="Holt S."/>
            <person name="Cochrane G."/>
            <person name="Meng A."/>
            <person name="Brown T."/>
            <person name="Cohen L."/>
        </authorList>
    </citation>
    <scope>NUCLEOTIDE SEQUENCE</scope>
    <source>
        <strain evidence="3">CCMP1243</strain>
    </source>
</reference>
<feature type="transmembrane region" description="Helical" evidence="2">
    <location>
        <begin position="197"/>
        <end position="216"/>
    </location>
</feature>
<organism evidence="3">
    <name type="scientific">Rhizochromulina marina</name>
    <dbReference type="NCBI Taxonomy" id="1034831"/>
    <lineage>
        <taxon>Eukaryota</taxon>
        <taxon>Sar</taxon>
        <taxon>Stramenopiles</taxon>
        <taxon>Ochrophyta</taxon>
        <taxon>Dictyochophyceae</taxon>
        <taxon>Rhizochromulinales</taxon>
        <taxon>Rhizochromulina</taxon>
    </lineage>
</organism>
<proteinExistence type="predicted"/>